<dbReference type="RefSeq" id="WP_338747899.1">
    <property type="nucleotide sequence ID" value="NZ_CP144913.1"/>
</dbReference>
<sequence length="62" mass="6237">MDPSENAPLPGAPTRPPETGDIVVDATLRDLAAVDATDLPATLAAGESVHATLTARLSDLGT</sequence>
<reference evidence="2 3" key="1">
    <citation type="submission" date="2024-02" db="EMBL/GenBank/DDBJ databases">
        <title>Janibacter sp. nov., isolated from gut of marine sandworm.</title>
        <authorList>
            <person name="Kim B."/>
            <person name="Jun M.O."/>
            <person name="Shin N.-R."/>
        </authorList>
    </citation>
    <scope>NUCLEOTIDE SEQUENCE [LARGE SCALE GENOMIC DNA]</scope>
    <source>
        <strain evidence="2 3">A1S7</strain>
    </source>
</reference>
<dbReference type="Proteomes" id="UP001382727">
    <property type="component" value="Chromosome"/>
</dbReference>
<accession>A0ABZ2MDQ5</accession>
<evidence type="ECO:0000256" key="1">
    <source>
        <dbReference type="SAM" id="MobiDB-lite"/>
    </source>
</evidence>
<keyword evidence="3" id="KW-1185">Reference proteome</keyword>
<evidence type="ECO:0000313" key="3">
    <source>
        <dbReference type="Proteomes" id="UP001382727"/>
    </source>
</evidence>
<organism evidence="2 3">
    <name type="scientific">Janibacter alittae</name>
    <dbReference type="NCBI Taxonomy" id="3115209"/>
    <lineage>
        <taxon>Bacteria</taxon>
        <taxon>Bacillati</taxon>
        <taxon>Actinomycetota</taxon>
        <taxon>Actinomycetes</taxon>
        <taxon>Micrococcales</taxon>
        <taxon>Intrasporangiaceae</taxon>
        <taxon>Janibacter</taxon>
    </lineage>
</organism>
<protein>
    <recommendedName>
        <fullName evidence="4">FXSXX-COOH protein</fullName>
    </recommendedName>
</protein>
<dbReference type="EMBL" id="CP144913">
    <property type="protein sequence ID" value="WXB75186.1"/>
    <property type="molecule type" value="Genomic_DNA"/>
</dbReference>
<gene>
    <name evidence="2" type="ORF">V1351_09420</name>
</gene>
<evidence type="ECO:0008006" key="4">
    <source>
        <dbReference type="Google" id="ProtNLM"/>
    </source>
</evidence>
<name>A0ABZ2MDQ5_9MICO</name>
<evidence type="ECO:0000313" key="2">
    <source>
        <dbReference type="EMBL" id="WXB75186.1"/>
    </source>
</evidence>
<proteinExistence type="predicted"/>
<feature type="region of interest" description="Disordered" evidence="1">
    <location>
        <begin position="1"/>
        <end position="20"/>
    </location>
</feature>